<dbReference type="Gene3D" id="3.40.50.150">
    <property type="entry name" value="Vaccinia Virus protein VP39"/>
    <property type="match status" value="1"/>
</dbReference>
<protein>
    <submittedName>
        <fullName evidence="1">Uncharacterized protein</fullName>
    </submittedName>
</protein>
<name>A0A4W5LJI2_9TELE</name>
<reference evidence="1" key="2">
    <citation type="submission" date="2025-08" db="UniProtKB">
        <authorList>
            <consortium name="Ensembl"/>
        </authorList>
    </citation>
    <scope>IDENTIFICATION</scope>
</reference>
<evidence type="ECO:0000313" key="1">
    <source>
        <dbReference type="Ensembl" id="ENSHHUP00000026022.1"/>
    </source>
</evidence>
<dbReference type="GO" id="GO:0016768">
    <property type="term" value="F:spermine synthase activity"/>
    <property type="evidence" value="ECO:0007669"/>
    <property type="project" value="InterPro"/>
</dbReference>
<dbReference type="GO" id="GO:0006597">
    <property type="term" value="P:spermine biosynthetic process"/>
    <property type="evidence" value="ECO:0007669"/>
    <property type="project" value="InterPro"/>
</dbReference>
<accession>A0A4W5LJI2</accession>
<reference evidence="1" key="3">
    <citation type="submission" date="2025-09" db="UniProtKB">
        <authorList>
            <consortium name="Ensembl"/>
        </authorList>
    </citation>
    <scope>IDENTIFICATION</scope>
</reference>
<dbReference type="Ensembl" id="ENSHHUT00000027048.1">
    <property type="protein sequence ID" value="ENSHHUP00000026022.1"/>
    <property type="gene ID" value="ENSHHUG00000016447.1"/>
</dbReference>
<dbReference type="InterPro" id="IPR029063">
    <property type="entry name" value="SAM-dependent_MTases_sf"/>
</dbReference>
<dbReference type="PANTHER" id="PTHR46315:SF1">
    <property type="entry name" value="SPERMINE SYNTHASE"/>
    <property type="match status" value="1"/>
</dbReference>
<evidence type="ECO:0000313" key="2">
    <source>
        <dbReference type="Proteomes" id="UP000314982"/>
    </source>
</evidence>
<proteinExistence type="predicted"/>
<dbReference type="GeneTree" id="ENSGT00870000136506"/>
<dbReference type="STRING" id="62062.ENSHHUP00000026022"/>
<dbReference type="Proteomes" id="UP000314982">
    <property type="component" value="Unassembled WGS sequence"/>
</dbReference>
<reference evidence="2" key="1">
    <citation type="submission" date="2018-06" db="EMBL/GenBank/DDBJ databases">
        <title>Genome assembly of Danube salmon.</title>
        <authorList>
            <person name="Macqueen D.J."/>
            <person name="Gundappa M.K."/>
        </authorList>
    </citation>
    <scope>NUCLEOTIDE SEQUENCE [LARGE SCALE GENOMIC DNA]</scope>
</reference>
<dbReference type="InterPro" id="IPR015576">
    <property type="entry name" value="Spermine_synthase_animal"/>
</dbReference>
<dbReference type="Pfam" id="PF01564">
    <property type="entry name" value="Spermine_synth"/>
    <property type="match status" value="1"/>
</dbReference>
<dbReference type="AlphaFoldDB" id="A0A4W5LJI2"/>
<dbReference type="PANTHER" id="PTHR46315">
    <property type="entry name" value="SPERMINE SYNTHASE"/>
    <property type="match status" value="1"/>
</dbReference>
<organism evidence="1 2">
    <name type="scientific">Hucho hucho</name>
    <name type="common">huchen</name>
    <dbReference type="NCBI Taxonomy" id="62062"/>
    <lineage>
        <taxon>Eukaryota</taxon>
        <taxon>Metazoa</taxon>
        <taxon>Chordata</taxon>
        <taxon>Craniata</taxon>
        <taxon>Vertebrata</taxon>
        <taxon>Euteleostomi</taxon>
        <taxon>Actinopterygii</taxon>
        <taxon>Neopterygii</taxon>
        <taxon>Teleostei</taxon>
        <taxon>Protacanthopterygii</taxon>
        <taxon>Salmoniformes</taxon>
        <taxon>Salmonidae</taxon>
        <taxon>Salmoninae</taxon>
        <taxon>Hucho</taxon>
    </lineage>
</organism>
<sequence>MREVYPSVTFFFYDTYILSHVVHVLTLIVCPQGNCANLTEALALYEEQLGRLSCPVDFSKEVVCVPSYMELWVFYTVWKK</sequence>
<keyword evidence="2" id="KW-1185">Reference proteome</keyword>